<keyword evidence="5" id="KW-0547">Nucleotide-binding</keyword>
<evidence type="ECO:0000259" key="10">
    <source>
        <dbReference type="PROSITE" id="PS50109"/>
    </source>
</evidence>
<reference evidence="11 12" key="1">
    <citation type="submission" date="2024-01" db="EMBL/GenBank/DDBJ databases">
        <title>The diversity of rhizobia nodulating Mimosa spp. in eleven states of Brazil covering several biomes is determined by host plant, location, and edaphic factors.</title>
        <authorList>
            <person name="Rouws L."/>
            <person name="Barauna A."/>
            <person name="Beukes C."/>
            <person name="De Faria S.M."/>
            <person name="Gross E."/>
            <person name="Dos Reis Junior F.B."/>
            <person name="Simon M."/>
            <person name="Maluk M."/>
            <person name="Odee D.W."/>
            <person name="Kenicer G."/>
            <person name="Young J.P.W."/>
            <person name="Reis V.M."/>
            <person name="Zilli J."/>
            <person name="James E.K."/>
        </authorList>
    </citation>
    <scope>NUCLEOTIDE SEQUENCE [LARGE SCALE GENOMIC DNA]</scope>
    <source>
        <strain evidence="11 12">JPY77</strain>
    </source>
</reference>
<dbReference type="SMART" id="SM00387">
    <property type="entry name" value="HATPase_c"/>
    <property type="match status" value="1"/>
</dbReference>
<dbReference type="Pfam" id="PF02518">
    <property type="entry name" value="HATPase_c"/>
    <property type="match status" value="1"/>
</dbReference>
<keyword evidence="8" id="KW-0902">Two-component regulatory system</keyword>
<comment type="catalytic activity">
    <reaction evidence="1">
        <text>ATP + protein L-histidine = ADP + protein N-phospho-L-histidine.</text>
        <dbReference type="EC" id="2.7.13.3"/>
    </reaction>
</comment>
<accession>A0ABU9Q7Q9</accession>
<feature type="transmembrane region" description="Helical" evidence="9">
    <location>
        <begin position="14"/>
        <end position="37"/>
    </location>
</feature>
<gene>
    <name evidence="11" type="ORF">V4C55_06460</name>
</gene>
<evidence type="ECO:0000256" key="4">
    <source>
        <dbReference type="ARBA" id="ARBA00022679"/>
    </source>
</evidence>
<dbReference type="InterPro" id="IPR005467">
    <property type="entry name" value="His_kinase_dom"/>
</dbReference>
<sequence length="613" mass="67211">MNINQSARIHRYPLYAKVCLLLACIVALITVLYLGAFMQTRGSEGFRQTLFSLDEAMRLEHKAASLQADSPDTARALRELADSLVRNDTLLMDWRQRGAPTPEIGGALAAASASAATERTAKPDASVGVKPDTKLAALGALRSQVAYQSEVHAAVLGLLQACTVCLLIFGVVSLAWGTRRTLVARPNAALQALVETGLMAPQGRDEIDRLLKLQAQLAVRLRTEQDESVRLKRIVEDYITFADQSLELLHHICAQLAEEEPSGRTLEALLQRLVGVLRARRIALVVTESTAQLLDIDPVVSPNGDVPSIVRARVTNELMTLAGIHTFSRLDDGQVPPPVLAAPVRVPLASYGVLIAEGEPETRFELRHLYLMETIASVLAHAISNLSRDVRDRRMALFEERNAIARELHDSLAQSLSYMKIQLARLQAVLPPELSQSDIAEIARGIREGIDSAYRQLRELLTTFRSPMHAHGLASTLEELAEEFGSRSEVQISIDNRVPRMRLSVNEEMHVAQIVREALTNVLRHARATTAQVQLMSDGHTMTVSIDDDGRGISRTEGDEHHFGLSIMRERARSLGGRLEVKPAERGSRVVLTFVPSALAGYKARATSGAGVR</sequence>
<evidence type="ECO:0000256" key="5">
    <source>
        <dbReference type="ARBA" id="ARBA00022741"/>
    </source>
</evidence>
<keyword evidence="3" id="KW-0597">Phosphoprotein</keyword>
<feature type="domain" description="Histidine kinase" evidence="10">
    <location>
        <begin position="403"/>
        <end position="598"/>
    </location>
</feature>
<dbReference type="Gene3D" id="1.20.5.1930">
    <property type="match status" value="1"/>
</dbReference>
<keyword evidence="4" id="KW-0808">Transferase</keyword>
<dbReference type="InterPro" id="IPR050482">
    <property type="entry name" value="Sensor_HK_TwoCompSys"/>
</dbReference>
<keyword evidence="9" id="KW-0472">Membrane</keyword>
<evidence type="ECO:0000256" key="1">
    <source>
        <dbReference type="ARBA" id="ARBA00000085"/>
    </source>
</evidence>
<protein>
    <recommendedName>
        <fullName evidence="2">histidine kinase</fullName>
        <ecNumber evidence="2">2.7.13.3</ecNumber>
    </recommendedName>
</protein>
<proteinExistence type="predicted"/>
<dbReference type="Proteomes" id="UP001494588">
    <property type="component" value="Unassembled WGS sequence"/>
</dbReference>
<evidence type="ECO:0000256" key="3">
    <source>
        <dbReference type="ARBA" id="ARBA00022553"/>
    </source>
</evidence>
<evidence type="ECO:0000256" key="2">
    <source>
        <dbReference type="ARBA" id="ARBA00012438"/>
    </source>
</evidence>
<name>A0ABU9Q7Q9_9BURK</name>
<dbReference type="SUPFAM" id="SSF55781">
    <property type="entry name" value="GAF domain-like"/>
    <property type="match status" value="1"/>
</dbReference>
<evidence type="ECO:0000256" key="9">
    <source>
        <dbReference type="SAM" id="Phobius"/>
    </source>
</evidence>
<keyword evidence="9" id="KW-0812">Transmembrane</keyword>
<dbReference type="CDD" id="cd16917">
    <property type="entry name" value="HATPase_UhpB-NarQ-NarX-like"/>
    <property type="match status" value="1"/>
</dbReference>
<dbReference type="SUPFAM" id="SSF55874">
    <property type="entry name" value="ATPase domain of HSP90 chaperone/DNA topoisomerase II/histidine kinase"/>
    <property type="match status" value="1"/>
</dbReference>
<dbReference type="InterPro" id="IPR003594">
    <property type="entry name" value="HATPase_dom"/>
</dbReference>
<evidence type="ECO:0000313" key="11">
    <source>
        <dbReference type="EMBL" id="MEM5285340.1"/>
    </source>
</evidence>
<dbReference type="PANTHER" id="PTHR24421">
    <property type="entry name" value="NITRATE/NITRITE SENSOR PROTEIN NARX-RELATED"/>
    <property type="match status" value="1"/>
</dbReference>
<feature type="transmembrane region" description="Helical" evidence="9">
    <location>
        <begin position="151"/>
        <end position="176"/>
    </location>
</feature>
<dbReference type="EMBL" id="JAZHGC010000004">
    <property type="protein sequence ID" value="MEM5285340.1"/>
    <property type="molecule type" value="Genomic_DNA"/>
</dbReference>
<evidence type="ECO:0000313" key="12">
    <source>
        <dbReference type="Proteomes" id="UP001494588"/>
    </source>
</evidence>
<dbReference type="Gene3D" id="3.30.565.10">
    <property type="entry name" value="Histidine kinase-like ATPase, C-terminal domain"/>
    <property type="match status" value="1"/>
</dbReference>
<evidence type="ECO:0000256" key="6">
    <source>
        <dbReference type="ARBA" id="ARBA00022777"/>
    </source>
</evidence>
<dbReference type="PROSITE" id="PS50109">
    <property type="entry name" value="HIS_KIN"/>
    <property type="match status" value="1"/>
</dbReference>
<dbReference type="EC" id="2.7.13.3" evidence="2"/>
<dbReference type="InterPro" id="IPR036890">
    <property type="entry name" value="HATPase_C_sf"/>
</dbReference>
<dbReference type="Pfam" id="PF07730">
    <property type="entry name" value="HisKA_3"/>
    <property type="match status" value="1"/>
</dbReference>
<organism evidence="11 12">
    <name type="scientific">Paraburkholderia sabiae</name>
    <dbReference type="NCBI Taxonomy" id="273251"/>
    <lineage>
        <taxon>Bacteria</taxon>
        <taxon>Pseudomonadati</taxon>
        <taxon>Pseudomonadota</taxon>
        <taxon>Betaproteobacteria</taxon>
        <taxon>Burkholderiales</taxon>
        <taxon>Burkholderiaceae</taxon>
        <taxon>Paraburkholderia</taxon>
    </lineage>
</organism>
<keyword evidence="6 11" id="KW-0418">Kinase</keyword>
<keyword evidence="9" id="KW-1133">Transmembrane helix</keyword>
<keyword evidence="12" id="KW-1185">Reference proteome</keyword>
<comment type="caution">
    <text evidence="11">The sequence shown here is derived from an EMBL/GenBank/DDBJ whole genome shotgun (WGS) entry which is preliminary data.</text>
</comment>
<keyword evidence="7" id="KW-0067">ATP-binding</keyword>
<evidence type="ECO:0000256" key="7">
    <source>
        <dbReference type="ARBA" id="ARBA00022840"/>
    </source>
</evidence>
<dbReference type="RefSeq" id="WP_201647639.1">
    <property type="nucleotide sequence ID" value="NZ_CAJHCS010000001.1"/>
</dbReference>
<dbReference type="GO" id="GO:0016301">
    <property type="term" value="F:kinase activity"/>
    <property type="evidence" value="ECO:0007669"/>
    <property type="project" value="UniProtKB-KW"/>
</dbReference>
<dbReference type="PANTHER" id="PTHR24421:SF10">
    <property type="entry name" value="NITRATE_NITRITE SENSOR PROTEIN NARQ"/>
    <property type="match status" value="1"/>
</dbReference>
<evidence type="ECO:0000256" key="8">
    <source>
        <dbReference type="ARBA" id="ARBA00023012"/>
    </source>
</evidence>
<dbReference type="InterPro" id="IPR011712">
    <property type="entry name" value="Sig_transdc_His_kin_sub3_dim/P"/>
</dbReference>